<accession>A0A4U8V0B5</accession>
<gene>
    <name evidence="1" type="ORF">L596_005390</name>
</gene>
<dbReference type="Proteomes" id="UP000298663">
    <property type="component" value="Chromosome X"/>
</dbReference>
<name>A0A4U8V0B5_STECR</name>
<keyword evidence="2" id="KW-1185">Reference proteome</keyword>
<dbReference type="EMBL" id="CM016762">
    <property type="protein sequence ID" value="TMS38735.1"/>
    <property type="molecule type" value="Genomic_DNA"/>
</dbReference>
<evidence type="ECO:0000313" key="1">
    <source>
        <dbReference type="EMBL" id="TMS38735.1"/>
    </source>
</evidence>
<protein>
    <submittedName>
        <fullName evidence="1">Uncharacterized protein</fullName>
    </submittedName>
</protein>
<evidence type="ECO:0000313" key="2">
    <source>
        <dbReference type="Proteomes" id="UP000298663"/>
    </source>
</evidence>
<sequence>MTKTLFREIDLHRTHFVQLDVFNLFLSLFGLSRATSTLSSGHKKLNRLISLIRFLESLSANAFRNYKCALSPVRQVSWLQIREMSTEQPKS</sequence>
<organism evidence="1 2">
    <name type="scientific">Steinernema carpocapsae</name>
    <name type="common">Entomopathogenic nematode</name>
    <dbReference type="NCBI Taxonomy" id="34508"/>
    <lineage>
        <taxon>Eukaryota</taxon>
        <taxon>Metazoa</taxon>
        <taxon>Ecdysozoa</taxon>
        <taxon>Nematoda</taxon>
        <taxon>Chromadorea</taxon>
        <taxon>Rhabditida</taxon>
        <taxon>Tylenchina</taxon>
        <taxon>Panagrolaimomorpha</taxon>
        <taxon>Strongyloidoidea</taxon>
        <taxon>Steinernematidae</taxon>
        <taxon>Steinernema</taxon>
    </lineage>
</organism>
<reference evidence="1 2" key="2">
    <citation type="journal article" date="2019" name="G3 (Bethesda)">
        <title>Hybrid Assembly of the Genome of the Entomopathogenic Nematode Steinernema carpocapsae Identifies the X-Chromosome.</title>
        <authorList>
            <person name="Serra L."/>
            <person name="Macchietto M."/>
            <person name="Macias-Munoz A."/>
            <person name="McGill C.J."/>
            <person name="Rodriguez I.M."/>
            <person name="Rodriguez B."/>
            <person name="Murad R."/>
            <person name="Mortazavi A."/>
        </authorList>
    </citation>
    <scope>NUCLEOTIDE SEQUENCE [LARGE SCALE GENOMIC DNA]</scope>
    <source>
        <strain evidence="1 2">ALL</strain>
    </source>
</reference>
<proteinExistence type="predicted"/>
<reference evidence="1 2" key="1">
    <citation type="journal article" date="2015" name="Genome Biol.">
        <title>Comparative genomics of Steinernema reveals deeply conserved gene regulatory networks.</title>
        <authorList>
            <person name="Dillman A.R."/>
            <person name="Macchietto M."/>
            <person name="Porter C.F."/>
            <person name="Rogers A."/>
            <person name="Williams B."/>
            <person name="Antoshechkin I."/>
            <person name="Lee M.M."/>
            <person name="Goodwin Z."/>
            <person name="Lu X."/>
            <person name="Lewis E.E."/>
            <person name="Goodrich-Blair H."/>
            <person name="Stock S.P."/>
            <person name="Adams B.J."/>
            <person name="Sternberg P.W."/>
            <person name="Mortazavi A."/>
        </authorList>
    </citation>
    <scope>NUCLEOTIDE SEQUENCE [LARGE SCALE GENOMIC DNA]</scope>
    <source>
        <strain evidence="1 2">ALL</strain>
    </source>
</reference>
<dbReference type="AlphaFoldDB" id="A0A4U8V0B5"/>
<comment type="caution">
    <text evidence="1">The sequence shown here is derived from an EMBL/GenBank/DDBJ whole genome shotgun (WGS) entry which is preliminary data.</text>
</comment>
<dbReference type="EMBL" id="AZBU02000001">
    <property type="protein sequence ID" value="TMS38735.1"/>
    <property type="molecule type" value="Genomic_DNA"/>
</dbReference>